<evidence type="ECO:0000313" key="1">
    <source>
        <dbReference type="EMBL" id="KAF9944357.1"/>
    </source>
</evidence>
<keyword evidence="2" id="KW-1185">Reference proteome</keyword>
<gene>
    <name evidence="1" type="ORF">BGZ70_004730</name>
</gene>
<accession>A0A9P6IQX7</accession>
<dbReference type="AlphaFoldDB" id="A0A9P6IQX7"/>
<evidence type="ECO:0000313" key="2">
    <source>
        <dbReference type="Proteomes" id="UP000738359"/>
    </source>
</evidence>
<dbReference type="EMBL" id="JAAAHY010002494">
    <property type="protein sequence ID" value="KAF9944357.1"/>
    <property type="molecule type" value="Genomic_DNA"/>
</dbReference>
<organism evidence="1 2">
    <name type="scientific">Mortierella alpina</name>
    <name type="common">Oleaginous fungus</name>
    <name type="synonym">Mortierella renispora</name>
    <dbReference type="NCBI Taxonomy" id="64518"/>
    <lineage>
        <taxon>Eukaryota</taxon>
        <taxon>Fungi</taxon>
        <taxon>Fungi incertae sedis</taxon>
        <taxon>Mucoromycota</taxon>
        <taxon>Mortierellomycotina</taxon>
        <taxon>Mortierellomycetes</taxon>
        <taxon>Mortierellales</taxon>
        <taxon>Mortierellaceae</taxon>
        <taxon>Mortierella</taxon>
    </lineage>
</organism>
<sequence length="87" mass="9786">GLSVEDLVFGSNVMDGRHSLGFLVQCPLCKTFVFTPREKDASRQSRYTICCQQGKVHLLNTIPDARLAKIVKTDKEFLPTDTEAPRF</sequence>
<reference evidence="1" key="1">
    <citation type="journal article" date="2020" name="Fungal Divers.">
        <title>Resolving the Mortierellaceae phylogeny through synthesis of multi-gene phylogenetics and phylogenomics.</title>
        <authorList>
            <person name="Vandepol N."/>
            <person name="Liber J."/>
            <person name="Desiro A."/>
            <person name="Na H."/>
            <person name="Kennedy M."/>
            <person name="Barry K."/>
            <person name="Grigoriev I.V."/>
            <person name="Miller A.N."/>
            <person name="O'Donnell K."/>
            <person name="Stajich J.E."/>
            <person name="Bonito G."/>
        </authorList>
    </citation>
    <scope>NUCLEOTIDE SEQUENCE</scope>
    <source>
        <strain evidence="1">CK1249</strain>
    </source>
</reference>
<dbReference type="Proteomes" id="UP000738359">
    <property type="component" value="Unassembled WGS sequence"/>
</dbReference>
<feature type="non-terminal residue" evidence="1">
    <location>
        <position position="1"/>
    </location>
</feature>
<proteinExistence type="predicted"/>
<name>A0A9P6IQX7_MORAP</name>
<comment type="caution">
    <text evidence="1">The sequence shown here is derived from an EMBL/GenBank/DDBJ whole genome shotgun (WGS) entry which is preliminary data.</text>
</comment>
<protein>
    <submittedName>
        <fullName evidence="1">Uncharacterized protein</fullName>
    </submittedName>
</protein>